<comment type="subcellular location">
    <subcellularLocation>
        <location evidence="1">Membrane</location>
        <topology evidence="1">Multi-pass membrane protein</topology>
    </subcellularLocation>
</comment>
<comment type="caution">
    <text evidence="7">The sequence shown here is derived from an EMBL/GenBank/DDBJ whole genome shotgun (WGS) entry which is preliminary data.</text>
</comment>
<name>A0A645FAM3_9ZZZZ</name>
<evidence type="ECO:0000256" key="2">
    <source>
        <dbReference type="ARBA" id="ARBA00022692"/>
    </source>
</evidence>
<feature type="transmembrane region" description="Helical" evidence="5">
    <location>
        <begin position="35"/>
        <end position="62"/>
    </location>
</feature>
<sequence>MKLVIACINAVKRELYKRNAGHACGGHLRLRRNRILLPGSVAAVVAVGAAAFPAALLIFFIIKKTIGLRVTEDEELRGLDLGEHGMGAYAGFQIFANQ</sequence>
<organism evidence="7">
    <name type="scientific">bioreactor metagenome</name>
    <dbReference type="NCBI Taxonomy" id="1076179"/>
    <lineage>
        <taxon>unclassified sequences</taxon>
        <taxon>metagenomes</taxon>
        <taxon>ecological metagenomes</taxon>
    </lineage>
</organism>
<evidence type="ECO:0000256" key="4">
    <source>
        <dbReference type="ARBA" id="ARBA00023136"/>
    </source>
</evidence>
<keyword evidence="3 5" id="KW-1133">Transmembrane helix</keyword>
<evidence type="ECO:0000256" key="3">
    <source>
        <dbReference type="ARBA" id="ARBA00022989"/>
    </source>
</evidence>
<protein>
    <recommendedName>
        <fullName evidence="6">Ammonium transporter AmtB-like domain-containing protein</fullName>
    </recommendedName>
</protein>
<reference evidence="7" key="1">
    <citation type="submission" date="2019-08" db="EMBL/GenBank/DDBJ databases">
        <authorList>
            <person name="Kucharzyk K."/>
            <person name="Murdoch R.W."/>
            <person name="Higgins S."/>
            <person name="Loffler F."/>
        </authorList>
    </citation>
    <scope>NUCLEOTIDE SEQUENCE</scope>
</reference>
<dbReference type="Pfam" id="PF00909">
    <property type="entry name" value="Ammonium_transp"/>
    <property type="match status" value="1"/>
</dbReference>
<keyword evidence="4 5" id="KW-0472">Membrane</keyword>
<dbReference type="EMBL" id="VSSQ01055717">
    <property type="protein sequence ID" value="MPN09604.1"/>
    <property type="molecule type" value="Genomic_DNA"/>
</dbReference>
<feature type="domain" description="Ammonium transporter AmtB-like" evidence="6">
    <location>
        <begin position="36"/>
        <end position="89"/>
    </location>
</feature>
<dbReference type="InterPro" id="IPR029020">
    <property type="entry name" value="Ammonium/urea_transptr"/>
</dbReference>
<dbReference type="Gene3D" id="1.10.3430.10">
    <property type="entry name" value="Ammonium transporter AmtB like domains"/>
    <property type="match status" value="1"/>
</dbReference>
<dbReference type="InterPro" id="IPR024041">
    <property type="entry name" value="NH4_transpt_AmtB-like_dom"/>
</dbReference>
<dbReference type="GO" id="GO:0016020">
    <property type="term" value="C:membrane"/>
    <property type="evidence" value="ECO:0007669"/>
    <property type="project" value="UniProtKB-SubCell"/>
</dbReference>
<dbReference type="GO" id="GO:0008519">
    <property type="term" value="F:ammonium channel activity"/>
    <property type="evidence" value="ECO:0007669"/>
    <property type="project" value="InterPro"/>
</dbReference>
<dbReference type="AlphaFoldDB" id="A0A645FAM3"/>
<evidence type="ECO:0000313" key="7">
    <source>
        <dbReference type="EMBL" id="MPN09604.1"/>
    </source>
</evidence>
<gene>
    <name evidence="7" type="ORF">SDC9_156895</name>
</gene>
<evidence type="ECO:0000256" key="5">
    <source>
        <dbReference type="SAM" id="Phobius"/>
    </source>
</evidence>
<keyword evidence="2 5" id="KW-0812">Transmembrane</keyword>
<evidence type="ECO:0000259" key="6">
    <source>
        <dbReference type="Pfam" id="PF00909"/>
    </source>
</evidence>
<proteinExistence type="predicted"/>
<accession>A0A645FAM3</accession>
<evidence type="ECO:0000256" key="1">
    <source>
        <dbReference type="ARBA" id="ARBA00004141"/>
    </source>
</evidence>